<dbReference type="Pfam" id="PF01593">
    <property type="entry name" value="Amino_oxidase"/>
    <property type="match status" value="1"/>
</dbReference>
<dbReference type="RefSeq" id="WP_416204993.1">
    <property type="nucleotide sequence ID" value="NZ_JBBKTX010000003.1"/>
</dbReference>
<dbReference type="PANTHER" id="PTHR16128">
    <property type="entry name" value="FAD/NAD(P)-BINDING OXIDOREDUCTASE FAMILY PROTEIN"/>
    <property type="match status" value="1"/>
</dbReference>
<proteinExistence type="predicted"/>
<dbReference type="InterPro" id="IPR002937">
    <property type="entry name" value="Amino_oxidase"/>
</dbReference>
<dbReference type="InterPro" id="IPR036188">
    <property type="entry name" value="FAD/NAD-bd_sf"/>
</dbReference>
<dbReference type="Gene3D" id="3.50.50.60">
    <property type="entry name" value="FAD/NAD(P)-binding domain"/>
    <property type="match status" value="1"/>
</dbReference>
<dbReference type="SUPFAM" id="SSF51905">
    <property type="entry name" value="FAD/NAD(P)-binding domain"/>
    <property type="match status" value="1"/>
</dbReference>
<protein>
    <submittedName>
        <fullName evidence="2">FAD-dependent oxidoreductase</fullName>
    </submittedName>
</protein>
<sequence length="323" mass="35369">MAHYAIIGAGIAGLSALQVLSAAGHQATVFDKSRGSGGRMATKKLAADSWDMGAQFFHAHSNEFATQLSQWQQQGVIAEWPVTPWVINGTRQHPSADEQKRYVAIPRMTALSRLLLQNATHFEANTHISGCEETAQGWQVTASEGEIFGPYDGLVVAIPPAQAAALASNDPVLAVTSETSMLPCWTLLLSFDTPLPAPYDAAFVKSGPLAWVSRNNSKPGREPTEAWVIQASHLWSLQHQDTPRHEIQKPLLAAFAEALRLPAVPQWRHLWLHRWLYALPEKKMNQGFQANPQQTLAICGDWLHSPNIEGAWLSGRTAANALL</sequence>
<dbReference type="Pfam" id="PF13450">
    <property type="entry name" value="NAD_binding_8"/>
    <property type="match status" value="1"/>
</dbReference>
<dbReference type="EMBL" id="JBBKTX010000003">
    <property type="protein sequence ID" value="MFK4751550.1"/>
    <property type="molecule type" value="Genomic_DNA"/>
</dbReference>
<organism evidence="2 3">
    <name type="scientific">Oceanobacter antarcticus</name>
    <dbReference type="NCBI Taxonomy" id="3133425"/>
    <lineage>
        <taxon>Bacteria</taxon>
        <taxon>Pseudomonadati</taxon>
        <taxon>Pseudomonadota</taxon>
        <taxon>Gammaproteobacteria</taxon>
        <taxon>Oceanospirillales</taxon>
        <taxon>Oceanospirillaceae</taxon>
        <taxon>Oceanobacter</taxon>
    </lineage>
</organism>
<dbReference type="Gene3D" id="3.90.660.10">
    <property type="match status" value="1"/>
</dbReference>
<name>A0ABW8NF16_9GAMM</name>
<evidence type="ECO:0000259" key="1">
    <source>
        <dbReference type="Pfam" id="PF01593"/>
    </source>
</evidence>
<comment type="caution">
    <text evidence="2">The sequence shown here is derived from an EMBL/GenBank/DDBJ whole genome shotgun (WGS) entry which is preliminary data.</text>
</comment>
<reference evidence="2 3" key="1">
    <citation type="submission" date="2024-03" db="EMBL/GenBank/DDBJ databases">
        <title>High-quality draft genome sequence of Oceanobacter sp. wDCs-4.</title>
        <authorList>
            <person name="Dong C."/>
        </authorList>
    </citation>
    <scope>NUCLEOTIDE SEQUENCE [LARGE SCALE GENOMIC DNA]</scope>
    <source>
        <strain evidence="3">wDCs-4</strain>
    </source>
</reference>
<gene>
    <name evidence="2" type="ORF">WG929_03910</name>
</gene>
<keyword evidence="3" id="KW-1185">Reference proteome</keyword>
<accession>A0ABW8NF16</accession>
<feature type="domain" description="Amine oxidase" evidence="1">
    <location>
        <begin position="135"/>
        <end position="323"/>
    </location>
</feature>
<evidence type="ECO:0000313" key="2">
    <source>
        <dbReference type="EMBL" id="MFK4751550.1"/>
    </source>
</evidence>
<evidence type="ECO:0000313" key="3">
    <source>
        <dbReference type="Proteomes" id="UP001620597"/>
    </source>
</evidence>
<dbReference type="Proteomes" id="UP001620597">
    <property type="component" value="Unassembled WGS sequence"/>
</dbReference>
<dbReference type="PANTHER" id="PTHR16128:SF5">
    <property type="entry name" value="FAD_NAD(P)-BINDING OXIDOREDUCTASE FAMILY PROTEIN"/>
    <property type="match status" value="1"/>
</dbReference>